<keyword evidence="3" id="KW-1185">Reference proteome</keyword>
<dbReference type="EMBL" id="LN679100">
    <property type="protein sequence ID" value="CEL51794.1"/>
    <property type="molecule type" value="Genomic_DNA"/>
</dbReference>
<dbReference type="Proteomes" id="UP000059188">
    <property type="component" value="Unassembled WGS sequence"/>
</dbReference>
<dbReference type="STRING" id="1108050.A0A0B7F4C3"/>
<keyword evidence="1" id="KW-1133">Transmembrane helix</keyword>
<evidence type="ECO:0000313" key="3">
    <source>
        <dbReference type="Proteomes" id="UP000059188"/>
    </source>
</evidence>
<feature type="transmembrane region" description="Helical" evidence="1">
    <location>
        <begin position="47"/>
        <end position="68"/>
    </location>
</feature>
<gene>
    <name evidence="2" type="ORF">RSOLAG1IB_00329</name>
</gene>
<evidence type="ECO:0000256" key="1">
    <source>
        <dbReference type="SAM" id="Phobius"/>
    </source>
</evidence>
<name>A0A0B7F4C3_THACB</name>
<dbReference type="OrthoDB" id="2326382at2759"/>
<evidence type="ECO:0000313" key="2">
    <source>
        <dbReference type="EMBL" id="CEL51794.1"/>
    </source>
</evidence>
<organism evidence="2 3">
    <name type="scientific">Thanatephorus cucumeris (strain AG1-IB / isolate 7/3/14)</name>
    <name type="common">Lettuce bottom rot fungus</name>
    <name type="synonym">Rhizoctonia solani</name>
    <dbReference type="NCBI Taxonomy" id="1108050"/>
    <lineage>
        <taxon>Eukaryota</taxon>
        <taxon>Fungi</taxon>
        <taxon>Dikarya</taxon>
        <taxon>Basidiomycota</taxon>
        <taxon>Agaricomycotina</taxon>
        <taxon>Agaricomycetes</taxon>
        <taxon>Cantharellales</taxon>
        <taxon>Ceratobasidiaceae</taxon>
        <taxon>Rhizoctonia</taxon>
        <taxon>Rhizoctonia solani AG-1</taxon>
    </lineage>
</organism>
<dbReference type="AlphaFoldDB" id="A0A0B7F4C3"/>
<reference evidence="2 3" key="1">
    <citation type="submission" date="2014-11" db="EMBL/GenBank/DDBJ databases">
        <authorList>
            <person name="Wibberg Daniel"/>
        </authorList>
    </citation>
    <scope>NUCLEOTIDE SEQUENCE [LARGE SCALE GENOMIC DNA]</scope>
    <source>
        <strain evidence="2">Rhizoctonia solani AG1-IB 7/3/14</strain>
    </source>
</reference>
<protein>
    <submittedName>
        <fullName evidence="2">Uncharacterized protein</fullName>
    </submittedName>
</protein>
<keyword evidence="1" id="KW-0812">Transmembrane</keyword>
<keyword evidence="1" id="KW-0472">Membrane</keyword>
<accession>A0A0B7F4C3</accession>
<proteinExistence type="predicted"/>
<sequence>MRVCDSAYTDHHDQLLFYSCSDTMKVVTKEQQEEAARVTMWGGFRGALLGLTVAAPSLYIAGVFYPAIRRIPVVQKTWLMLIATLGAGATNAELTYNDYLAMQRYKRLMAELEQQQL</sequence>